<evidence type="ECO:0000256" key="9">
    <source>
        <dbReference type="NCBIfam" id="TIGR00080"/>
    </source>
</evidence>
<name>A0A7C3C0Q1_9BACT</name>
<dbReference type="GO" id="GO:0005737">
    <property type="term" value="C:cytoplasm"/>
    <property type="evidence" value="ECO:0007669"/>
    <property type="project" value="UniProtKB-SubCell"/>
</dbReference>
<evidence type="ECO:0000256" key="7">
    <source>
        <dbReference type="ARBA" id="ARBA00022679"/>
    </source>
</evidence>
<dbReference type="NCBIfam" id="NF001453">
    <property type="entry name" value="PRK00312.1"/>
    <property type="match status" value="1"/>
</dbReference>
<keyword evidence="5" id="KW-0963">Cytoplasm</keyword>
<proteinExistence type="inferred from homology"/>
<dbReference type="PANTHER" id="PTHR11579">
    <property type="entry name" value="PROTEIN-L-ISOASPARTATE O-METHYLTRANSFERASE"/>
    <property type="match status" value="1"/>
</dbReference>
<dbReference type="GO" id="GO:0030091">
    <property type="term" value="P:protein repair"/>
    <property type="evidence" value="ECO:0007669"/>
    <property type="project" value="UniProtKB-UniRule"/>
</dbReference>
<dbReference type="Proteomes" id="UP000886390">
    <property type="component" value="Unassembled WGS sequence"/>
</dbReference>
<evidence type="ECO:0000256" key="5">
    <source>
        <dbReference type="ARBA" id="ARBA00022490"/>
    </source>
</evidence>
<dbReference type="PROSITE" id="PS01279">
    <property type="entry name" value="PCMT"/>
    <property type="match status" value="1"/>
</dbReference>
<evidence type="ECO:0000256" key="8">
    <source>
        <dbReference type="ARBA" id="ARBA00022691"/>
    </source>
</evidence>
<dbReference type="PANTHER" id="PTHR11579:SF0">
    <property type="entry name" value="PROTEIN-L-ISOASPARTATE(D-ASPARTATE) O-METHYLTRANSFERASE"/>
    <property type="match status" value="1"/>
</dbReference>
<dbReference type="AlphaFoldDB" id="A0A7C3C0Q1"/>
<dbReference type="SUPFAM" id="SSF53335">
    <property type="entry name" value="S-adenosyl-L-methionine-dependent methyltransferases"/>
    <property type="match status" value="1"/>
</dbReference>
<dbReference type="Gene3D" id="3.40.50.150">
    <property type="entry name" value="Vaccinia Virus protein VP39"/>
    <property type="match status" value="1"/>
</dbReference>
<accession>A0A7C3C0Q1</accession>
<comment type="subcellular location">
    <subcellularLocation>
        <location evidence="1">Cytoplasm</location>
    </subcellularLocation>
</comment>
<dbReference type="GO" id="GO:0004719">
    <property type="term" value="F:protein-L-isoaspartate (D-aspartate) O-methyltransferase activity"/>
    <property type="evidence" value="ECO:0007669"/>
    <property type="project" value="UniProtKB-UniRule"/>
</dbReference>
<keyword evidence="8" id="KW-0949">S-adenosyl-L-methionine</keyword>
<evidence type="ECO:0000256" key="4">
    <source>
        <dbReference type="ARBA" id="ARBA00013346"/>
    </source>
</evidence>
<sequence length="212" mass="23776">MDRITATKTARLAEDCDAVFPLSPEIKEAIAKTNREAFVPMGFRNQAYKLDALPIGANQYISSPLTVAKMTEYLFPRGADRVLEIGCGSGYQAAVLSHLFRGVFTIERIEPLILEAKKRFRELGINNVHTRTDDGQKGWIQYAPYDRILFSATAKEIPPKLFEQLADGGILVAPMERDGKQVITRFLKEGERIIEEELEDCDFVPVLDGVVK</sequence>
<comment type="similarity">
    <text evidence="2">Belongs to the methyltransferase superfamily. L-isoaspartyl/D-aspartyl protein methyltransferase family.</text>
</comment>
<keyword evidence="7 10" id="KW-0808">Transferase</keyword>
<dbReference type="InterPro" id="IPR000682">
    <property type="entry name" value="PCMT"/>
</dbReference>
<evidence type="ECO:0000256" key="1">
    <source>
        <dbReference type="ARBA" id="ARBA00004496"/>
    </source>
</evidence>
<dbReference type="Pfam" id="PF01135">
    <property type="entry name" value="PCMT"/>
    <property type="match status" value="1"/>
</dbReference>
<dbReference type="CDD" id="cd02440">
    <property type="entry name" value="AdoMet_MTases"/>
    <property type="match status" value="1"/>
</dbReference>
<evidence type="ECO:0000313" key="10">
    <source>
        <dbReference type="EMBL" id="HFB53427.1"/>
    </source>
</evidence>
<evidence type="ECO:0000256" key="2">
    <source>
        <dbReference type="ARBA" id="ARBA00005369"/>
    </source>
</evidence>
<protein>
    <recommendedName>
        <fullName evidence="4 9">Protein-L-isoaspartate O-methyltransferase</fullName>
        <ecNumber evidence="3 9">2.1.1.77</ecNumber>
    </recommendedName>
</protein>
<comment type="caution">
    <text evidence="10">The sequence shown here is derived from an EMBL/GenBank/DDBJ whole genome shotgun (WGS) entry which is preliminary data.</text>
</comment>
<dbReference type="EC" id="2.1.1.77" evidence="3 9"/>
<dbReference type="GO" id="GO:0032259">
    <property type="term" value="P:methylation"/>
    <property type="evidence" value="ECO:0007669"/>
    <property type="project" value="UniProtKB-KW"/>
</dbReference>
<evidence type="ECO:0000256" key="6">
    <source>
        <dbReference type="ARBA" id="ARBA00022603"/>
    </source>
</evidence>
<dbReference type="FunFam" id="3.40.50.150:FF:000010">
    <property type="entry name" value="Protein-L-isoaspartate O-methyltransferase"/>
    <property type="match status" value="1"/>
</dbReference>
<dbReference type="EMBL" id="DRNH01000088">
    <property type="protein sequence ID" value="HFB53427.1"/>
    <property type="molecule type" value="Genomic_DNA"/>
</dbReference>
<reference evidence="10" key="1">
    <citation type="journal article" date="2020" name="mSystems">
        <title>Genome- and Community-Level Interaction Insights into Carbon Utilization and Element Cycling Functions of Hydrothermarchaeota in Hydrothermal Sediment.</title>
        <authorList>
            <person name="Zhou Z."/>
            <person name="Liu Y."/>
            <person name="Xu W."/>
            <person name="Pan J."/>
            <person name="Luo Z.H."/>
            <person name="Li M."/>
        </authorList>
    </citation>
    <scope>NUCLEOTIDE SEQUENCE [LARGE SCALE GENOMIC DNA]</scope>
    <source>
        <strain evidence="10">HyVt-507</strain>
    </source>
</reference>
<organism evidence="10">
    <name type="scientific">Sulfurimonas autotrophica</name>
    <dbReference type="NCBI Taxonomy" id="202747"/>
    <lineage>
        <taxon>Bacteria</taxon>
        <taxon>Pseudomonadati</taxon>
        <taxon>Campylobacterota</taxon>
        <taxon>Epsilonproteobacteria</taxon>
        <taxon>Campylobacterales</taxon>
        <taxon>Sulfurimonadaceae</taxon>
        <taxon>Sulfurimonas</taxon>
    </lineage>
</organism>
<dbReference type="NCBIfam" id="TIGR00080">
    <property type="entry name" value="pimt"/>
    <property type="match status" value="1"/>
</dbReference>
<evidence type="ECO:0000256" key="3">
    <source>
        <dbReference type="ARBA" id="ARBA00011890"/>
    </source>
</evidence>
<dbReference type="InterPro" id="IPR029063">
    <property type="entry name" value="SAM-dependent_MTases_sf"/>
</dbReference>
<keyword evidence="6 10" id="KW-0489">Methyltransferase</keyword>
<gene>
    <name evidence="10" type="ORF">ENJ67_01730</name>
</gene>